<sequence length="217" mass="23339">METVPTPVSCVDDLSLALGFAPKPSSFGANPERVAIATFTPDASRDLDVSHCLCRLSLSLLLKGETLVASMLGVEMTESHTPDAQLVASSVLLIESVKSPRPSTGLVQDSAHITTPIEPSTSAMLGTPVDVASIVVLAITPMPSTSTQPLQSVVVAQLLQLWKDDITPRLRSSYAWKDLSLGTDAEFLMCVLREAERDTSGMWESVQSFLYLSRSLY</sequence>
<evidence type="ECO:0000313" key="2">
    <source>
        <dbReference type="Proteomes" id="UP000825729"/>
    </source>
</evidence>
<gene>
    <name evidence="1" type="ORF">H6P81_002930</name>
</gene>
<organism evidence="1 2">
    <name type="scientific">Aristolochia fimbriata</name>
    <name type="common">White veined hardy Dutchman's pipe vine</name>
    <dbReference type="NCBI Taxonomy" id="158543"/>
    <lineage>
        <taxon>Eukaryota</taxon>
        <taxon>Viridiplantae</taxon>
        <taxon>Streptophyta</taxon>
        <taxon>Embryophyta</taxon>
        <taxon>Tracheophyta</taxon>
        <taxon>Spermatophyta</taxon>
        <taxon>Magnoliopsida</taxon>
        <taxon>Magnoliidae</taxon>
        <taxon>Piperales</taxon>
        <taxon>Aristolochiaceae</taxon>
        <taxon>Aristolochia</taxon>
    </lineage>
</organism>
<dbReference type="AlphaFoldDB" id="A0AAV7FB41"/>
<dbReference type="EMBL" id="JAINDJ010000002">
    <property type="protein sequence ID" value="KAG9458422.1"/>
    <property type="molecule type" value="Genomic_DNA"/>
</dbReference>
<accession>A0AAV7FB41</accession>
<protein>
    <submittedName>
        <fullName evidence="1">Uncharacterized protein</fullName>
    </submittedName>
</protein>
<evidence type="ECO:0000313" key="1">
    <source>
        <dbReference type="EMBL" id="KAG9458422.1"/>
    </source>
</evidence>
<reference evidence="1 2" key="1">
    <citation type="submission" date="2021-07" db="EMBL/GenBank/DDBJ databases">
        <title>The Aristolochia fimbriata genome: insights into angiosperm evolution, floral development and chemical biosynthesis.</title>
        <authorList>
            <person name="Jiao Y."/>
        </authorList>
    </citation>
    <scope>NUCLEOTIDE SEQUENCE [LARGE SCALE GENOMIC DNA]</scope>
    <source>
        <strain evidence="1">IBCAS-2021</strain>
        <tissue evidence="1">Leaf</tissue>
    </source>
</reference>
<proteinExistence type="predicted"/>
<keyword evidence="2" id="KW-1185">Reference proteome</keyword>
<comment type="caution">
    <text evidence="1">The sequence shown here is derived from an EMBL/GenBank/DDBJ whole genome shotgun (WGS) entry which is preliminary data.</text>
</comment>
<name>A0AAV7FB41_ARIFI</name>
<dbReference type="Proteomes" id="UP000825729">
    <property type="component" value="Unassembled WGS sequence"/>
</dbReference>